<dbReference type="Proteomes" id="UP000185895">
    <property type="component" value="Unassembled WGS sequence"/>
</dbReference>
<dbReference type="InterPro" id="IPR000253">
    <property type="entry name" value="FHA_dom"/>
</dbReference>
<evidence type="ECO:0000313" key="3">
    <source>
        <dbReference type="EMBL" id="OEY97256.1"/>
    </source>
</evidence>
<sequence length="212" mass="23473">MSWQLIAKSEPIAGQTLDIDRDMVIGRHQQADIVLQAAHISRRHAALIIKENQLWIQDLGSSNGTFVNGQRVTEQQLQDHDEIHFENIRFQVVETLGNSQSDNAPDVEQKAAITIEKVIPSDEGMPTIEQRGMDVVVDRDGMPKNISVPKPAPIPDHIDVQATSEPKPMAIPEPESRIEQVEQEKKNAKVGLMSMIILVIIAVIAAAIFLGQ</sequence>
<dbReference type="EMBL" id="MKKK01000012">
    <property type="protein sequence ID" value="OEY97256.1"/>
    <property type="molecule type" value="Genomic_DNA"/>
</dbReference>
<reference evidence="3 4" key="1">
    <citation type="submission" date="2016-09" db="EMBL/GenBank/DDBJ databases">
        <authorList>
            <person name="Capua I."/>
            <person name="De Benedictis P."/>
            <person name="Joannis T."/>
            <person name="Lombin L.H."/>
            <person name="Cattoli G."/>
        </authorList>
    </citation>
    <scope>NUCLEOTIDE SEQUENCE [LARGE SCALE GENOMIC DNA]</scope>
    <source>
        <strain evidence="3 4">ANC 4671</strain>
    </source>
</reference>
<dbReference type="SMART" id="SM00240">
    <property type="entry name" value="FHA"/>
    <property type="match status" value="1"/>
</dbReference>
<comment type="caution">
    <text evidence="3">The sequence shown here is derived from an EMBL/GenBank/DDBJ whole genome shotgun (WGS) entry which is preliminary data.</text>
</comment>
<feature type="domain" description="FHA" evidence="2">
    <location>
        <begin position="23"/>
        <end position="72"/>
    </location>
</feature>
<dbReference type="OrthoDB" id="9815482at2"/>
<dbReference type="Gene3D" id="2.60.200.20">
    <property type="match status" value="1"/>
</dbReference>
<dbReference type="STRING" id="1262585.BJI46_02210"/>
<dbReference type="InterPro" id="IPR050923">
    <property type="entry name" value="Cell_Proc_Reg/RNA_Proc"/>
</dbReference>
<organism evidence="3 4">
    <name type="scientific">Acinetobacter qingfengensis</name>
    <dbReference type="NCBI Taxonomy" id="1262585"/>
    <lineage>
        <taxon>Bacteria</taxon>
        <taxon>Pseudomonadati</taxon>
        <taxon>Pseudomonadota</taxon>
        <taxon>Gammaproteobacteria</taxon>
        <taxon>Moraxellales</taxon>
        <taxon>Moraxellaceae</taxon>
        <taxon>Acinetobacter</taxon>
    </lineage>
</organism>
<evidence type="ECO:0000259" key="2">
    <source>
        <dbReference type="PROSITE" id="PS50006"/>
    </source>
</evidence>
<keyword evidence="1" id="KW-1133">Transmembrane helix</keyword>
<dbReference type="InterPro" id="IPR008984">
    <property type="entry name" value="SMAD_FHA_dom_sf"/>
</dbReference>
<gene>
    <name evidence="3" type="ORF">BJI46_02210</name>
</gene>
<keyword evidence="4" id="KW-1185">Reference proteome</keyword>
<feature type="transmembrane region" description="Helical" evidence="1">
    <location>
        <begin position="190"/>
        <end position="210"/>
    </location>
</feature>
<protein>
    <recommendedName>
        <fullName evidence="2">FHA domain-containing protein</fullName>
    </recommendedName>
</protein>
<keyword evidence="1" id="KW-0472">Membrane</keyword>
<proteinExistence type="predicted"/>
<keyword evidence="1" id="KW-0812">Transmembrane</keyword>
<accession>A0A1E7RDA1</accession>
<dbReference type="RefSeq" id="WP_070069403.1">
    <property type="nucleotide sequence ID" value="NZ_MKKK01000012.1"/>
</dbReference>
<evidence type="ECO:0000256" key="1">
    <source>
        <dbReference type="SAM" id="Phobius"/>
    </source>
</evidence>
<name>A0A1E7RDA1_9GAMM</name>
<dbReference type="AlphaFoldDB" id="A0A1E7RDA1"/>
<dbReference type="PROSITE" id="PS50006">
    <property type="entry name" value="FHA_DOMAIN"/>
    <property type="match status" value="1"/>
</dbReference>
<dbReference type="PANTHER" id="PTHR23308">
    <property type="entry name" value="NUCLEAR INHIBITOR OF PROTEIN PHOSPHATASE-1"/>
    <property type="match status" value="1"/>
</dbReference>
<evidence type="ECO:0000313" key="4">
    <source>
        <dbReference type="Proteomes" id="UP000185895"/>
    </source>
</evidence>
<dbReference type="Pfam" id="PF00498">
    <property type="entry name" value="FHA"/>
    <property type="match status" value="1"/>
</dbReference>
<dbReference type="CDD" id="cd00060">
    <property type="entry name" value="FHA"/>
    <property type="match status" value="1"/>
</dbReference>
<dbReference type="SUPFAM" id="SSF49879">
    <property type="entry name" value="SMAD/FHA domain"/>
    <property type="match status" value="1"/>
</dbReference>